<evidence type="ECO:0000313" key="1">
    <source>
        <dbReference type="EMBL" id="SPD75600.1"/>
    </source>
</evidence>
<gene>
    <name evidence="1" type="ORF">PITCH_A670001</name>
</gene>
<sequence>MEDKRVSPTHVEAMDSDGKISPLIRIVNSQERPEDAFVSIPYRKFHFWIADRDLMSKKIFSFLMFVFTLVETGDKGLTPIVTVPTN</sequence>
<organism evidence="1">
    <name type="scientific">uncultured Desulfobacterium sp</name>
    <dbReference type="NCBI Taxonomy" id="201089"/>
    <lineage>
        <taxon>Bacteria</taxon>
        <taxon>Pseudomonadati</taxon>
        <taxon>Thermodesulfobacteriota</taxon>
        <taxon>Desulfobacteria</taxon>
        <taxon>Desulfobacterales</taxon>
        <taxon>Desulfobacteriaceae</taxon>
        <taxon>Desulfobacterium</taxon>
        <taxon>environmental samples</taxon>
    </lineage>
</organism>
<dbReference type="AlphaFoldDB" id="A0A445N1M1"/>
<name>A0A445N1M1_9BACT</name>
<accession>A0A445N1M1</accession>
<protein>
    <submittedName>
        <fullName evidence="1">Uncharacterized protein</fullName>
    </submittedName>
</protein>
<dbReference type="EMBL" id="OJIN01000211">
    <property type="protein sequence ID" value="SPD75600.1"/>
    <property type="molecule type" value="Genomic_DNA"/>
</dbReference>
<reference evidence="1" key="1">
    <citation type="submission" date="2018-01" db="EMBL/GenBank/DDBJ databases">
        <authorList>
            <person name="Regsiter A."/>
            <person name="William W."/>
        </authorList>
    </citation>
    <scope>NUCLEOTIDE SEQUENCE</scope>
    <source>
        <strain evidence="1">TRIP AH-1</strain>
    </source>
</reference>
<proteinExistence type="predicted"/>